<evidence type="ECO:0000313" key="5">
    <source>
        <dbReference type="EMBL" id="EEC67224.1"/>
    </source>
</evidence>
<feature type="compositionally biased region" description="Basic residues" evidence="3">
    <location>
        <begin position="64"/>
        <end position="81"/>
    </location>
</feature>
<dbReference type="PANTHER" id="PTHR10666">
    <property type="entry name" value="UBIQUITIN"/>
    <property type="match status" value="1"/>
</dbReference>
<gene>
    <name evidence="5" type="ORF">OsI_34140</name>
</gene>
<dbReference type="HOGENOM" id="CLU_010412_6_0_1"/>
<dbReference type="InterPro" id="IPR050158">
    <property type="entry name" value="Ubiquitin_ubiquitin-like"/>
</dbReference>
<dbReference type="PROSITE" id="PS50053">
    <property type="entry name" value="UBIQUITIN_2"/>
    <property type="match status" value="1"/>
</dbReference>
<dbReference type="Gramene" id="BGIOSGA031637-TA">
    <property type="protein sequence ID" value="BGIOSGA031637-PA"/>
    <property type="gene ID" value="BGIOSGA031637"/>
</dbReference>
<evidence type="ECO:0000256" key="3">
    <source>
        <dbReference type="SAM" id="MobiDB-lite"/>
    </source>
</evidence>
<evidence type="ECO:0000313" key="6">
    <source>
        <dbReference type="Proteomes" id="UP000007015"/>
    </source>
</evidence>
<dbReference type="Gene3D" id="3.10.20.90">
    <property type="entry name" value="Phosphatidylinositol 3-kinase Catalytic Subunit, Chain A, domain 1"/>
    <property type="match status" value="1"/>
</dbReference>
<dbReference type="GO" id="GO:0003729">
    <property type="term" value="F:mRNA binding"/>
    <property type="evidence" value="ECO:0007669"/>
    <property type="project" value="UniProtKB-ARBA"/>
</dbReference>
<dbReference type="PRINTS" id="PR00348">
    <property type="entry name" value="UBIQUITIN"/>
</dbReference>
<evidence type="ECO:0000259" key="4">
    <source>
        <dbReference type="PROSITE" id="PS50053"/>
    </source>
</evidence>
<dbReference type="AlphaFoldDB" id="B8BHM2"/>
<feature type="domain" description="Ubiquitin-like" evidence="4">
    <location>
        <begin position="1"/>
        <end position="60"/>
    </location>
</feature>
<feature type="region of interest" description="Disordered" evidence="3">
    <location>
        <begin position="59"/>
        <end position="81"/>
    </location>
</feature>
<protein>
    <recommendedName>
        <fullName evidence="4">Ubiquitin-like domain-containing protein</fullName>
    </recommendedName>
</protein>
<dbReference type="InterPro" id="IPR000626">
    <property type="entry name" value="Ubiquitin-like_dom"/>
</dbReference>
<dbReference type="STRING" id="39946.B8BHM2"/>
<keyword evidence="2" id="KW-0832">Ubl conjugation</keyword>
<dbReference type="SMART" id="SM00213">
    <property type="entry name" value="UBQ"/>
    <property type="match status" value="1"/>
</dbReference>
<dbReference type="SUPFAM" id="SSF54236">
    <property type="entry name" value="Ubiquitin-like"/>
    <property type="match status" value="1"/>
</dbReference>
<keyword evidence="6" id="KW-1185">Reference proteome</keyword>
<dbReference type="Proteomes" id="UP000007015">
    <property type="component" value="Chromosome 10"/>
</dbReference>
<keyword evidence="1" id="KW-1017">Isopeptide bond</keyword>
<accession>B8BHM2</accession>
<evidence type="ECO:0000256" key="1">
    <source>
        <dbReference type="ARBA" id="ARBA00022499"/>
    </source>
</evidence>
<dbReference type="InterPro" id="IPR029071">
    <property type="entry name" value="Ubiquitin-like_domsf"/>
</dbReference>
<proteinExistence type="predicted"/>
<dbReference type="InterPro" id="IPR019954">
    <property type="entry name" value="Ubiquitin_CS"/>
</dbReference>
<reference evidence="5 6" key="1">
    <citation type="journal article" date="2005" name="PLoS Biol.">
        <title>The genomes of Oryza sativa: a history of duplications.</title>
        <authorList>
            <person name="Yu J."/>
            <person name="Wang J."/>
            <person name="Lin W."/>
            <person name="Li S."/>
            <person name="Li H."/>
            <person name="Zhou J."/>
            <person name="Ni P."/>
            <person name="Dong W."/>
            <person name="Hu S."/>
            <person name="Zeng C."/>
            <person name="Zhang J."/>
            <person name="Zhang Y."/>
            <person name="Li R."/>
            <person name="Xu Z."/>
            <person name="Li S."/>
            <person name="Li X."/>
            <person name="Zheng H."/>
            <person name="Cong L."/>
            <person name="Lin L."/>
            <person name="Yin J."/>
            <person name="Geng J."/>
            <person name="Li G."/>
            <person name="Shi J."/>
            <person name="Liu J."/>
            <person name="Lv H."/>
            <person name="Li J."/>
            <person name="Wang J."/>
            <person name="Deng Y."/>
            <person name="Ran L."/>
            <person name="Shi X."/>
            <person name="Wang X."/>
            <person name="Wu Q."/>
            <person name="Li C."/>
            <person name="Ren X."/>
            <person name="Wang J."/>
            <person name="Wang X."/>
            <person name="Li D."/>
            <person name="Liu D."/>
            <person name="Zhang X."/>
            <person name="Ji Z."/>
            <person name="Zhao W."/>
            <person name="Sun Y."/>
            <person name="Zhang Z."/>
            <person name="Bao J."/>
            <person name="Han Y."/>
            <person name="Dong L."/>
            <person name="Ji J."/>
            <person name="Chen P."/>
            <person name="Wu S."/>
            <person name="Liu J."/>
            <person name="Xiao Y."/>
            <person name="Bu D."/>
            <person name="Tan J."/>
            <person name="Yang L."/>
            <person name="Ye C."/>
            <person name="Zhang J."/>
            <person name="Xu J."/>
            <person name="Zhou Y."/>
            <person name="Yu Y."/>
            <person name="Zhang B."/>
            <person name="Zhuang S."/>
            <person name="Wei H."/>
            <person name="Liu B."/>
            <person name="Lei M."/>
            <person name="Yu H."/>
            <person name="Li Y."/>
            <person name="Xu H."/>
            <person name="Wei S."/>
            <person name="He X."/>
            <person name="Fang L."/>
            <person name="Zhang Z."/>
            <person name="Zhang Y."/>
            <person name="Huang X."/>
            <person name="Su Z."/>
            <person name="Tong W."/>
            <person name="Li J."/>
            <person name="Tong Z."/>
            <person name="Li S."/>
            <person name="Ye J."/>
            <person name="Wang L."/>
            <person name="Fang L."/>
            <person name="Lei T."/>
            <person name="Chen C."/>
            <person name="Chen H."/>
            <person name="Xu Z."/>
            <person name="Li H."/>
            <person name="Huang H."/>
            <person name="Zhang F."/>
            <person name="Xu H."/>
            <person name="Li N."/>
            <person name="Zhao C."/>
            <person name="Li S."/>
            <person name="Dong L."/>
            <person name="Huang Y."/>
            <person name="Li L."/>
            <person name="Xi Y."/>
            <person name="Qi Q."/>
            <person name="Li W."/>
            <person name="Zhang B."/>
            <person name="Hu W."/>
            <person name="Zhang Y."/>
            <person name="Tian X."/>
            <person name="Jiao Y."/>
            <person name="Liang X."/>
            <person name="Jin J."/>
            <person name="Gao L."/>
            <person name="Zheng W."/>
            <person name="Hao B."/>
            <person name="Liu S."/>
            <person name="Wang W."/>
            <person name="Yuan L."/>
            <person name="Cao M."/>
            <person name="McDermott J."/>
            <person name="Samudrala R."/>
            <person name="Wang J."/>
            <person name="Wong G.K."/>
            <person name="Yang H."/>
        </authorList>
    </citation>
    <scope>NUCLEOTIDE SEQUENCE [LARGE SCALE GENOMIC DNA]</scope>
    <source>
        <strain evidence="6">cv. 93-11</strain>
    </source>
</reference>
<dbReference type="Pfam" id="PF00240">
    <property type="entry name" value="ubiquitin"/>
    <property type="match status" value="1"/>
</dbReference>
<dbReference type="EMBL" id="CM000135">
    <property type="protein sequence ID" value="EEC67224.1"/>
    <property type="molecule type" value="Genomic_DNA"/>
</dbReference>
<evidence type="ECO:0000256" key="2">
    <source>
        <dbReference type="ARBA" id="ARBA00022843"/>
    </source>
</evidence>
<organism evidence="5 6">
    <name type="scientific">Oryza sativa subsp. indica</name>
    <name type="common">Rice</name>
    <dbReference type="NCBI Taxonomy" id="39946"/>
    <lineage>
        <taxon>Eukaryota</taxon>
        <taxon>Viridiplantae</taxon>
        <taxon>Streptophyta</taxon>
        <taxon>Embryophyta</taxon>
        <taxon>Tracheophyta</taxon>
        <taxon>Spermatophyta</taxon>
        <taxon>Magnoliopsida</taxon>
        <taxon>Liliopsida</taxon>
        <taxon>Poales</taxon>
        <taxon>Poaceae</taxon>
        <taxon>BOP clade</taxon>
        <taxon>Oryzoideae</taxon>
        <taxon>Oryzeae</taxon>
        <taxon>Oryzinae</taxon>
        <taxon>Oryza</taxon>
        <taxon>Oryza sativa</taxon>
    </lineage>
</organism>
<dbReference type="PROSITE" id="PS00299">
    <property type="entry name" value="UBIQUITIN_1"/>
    <property type="match status" value="1"/>
</dbReference>
<name>B8BHM2_ORYSI</name>
<sequence length="81" mass="8920">MEPSDTVESVKVKLVDKEGLPPDQQRLIFQGHQLDDGHTLTYYGIQEESTLHLLGRICGGGGGNKKRKKKAYATPKKGKQA</sequence>
<dbReference type="InterPro" id="IPR019956">
    <property type="entry name" value="Ubiquitin_dom"/>
</dbReference>
<dbReference type="OMA" id="GGWLPEK"/>